<comment type="caution">
    <text evidence="6">The sequence shown here is derived from an EMBL/GenBank/DDBJ whole genome shotgun (WGS) entry which is preliminary data.</text>
</comment>
<keyword evidence="4" id="KW-0732">Signal</keyword>
<feature type="region of interest" description="Disordered" evidence="2">
    <location>
        <begin position="548"/>
        <end position="592"/>
    </location>
</feature>
<feature type="compositionally biased region" description="Low complexity" evidence="2">
    <location>
        <begin position="430"/>
        <end position="486"/>
    </location>
</feature>
<keyword evidence="7" id="KW-1185">Reference proteome</keyword>
<evidence type="ECO:0000256" key="4">
    <source>
        <dbReference type="SAM" id="SignalP"/>
    </source>
</evidence>
<dbReference type="GO" id="GO:0000324">
    <property type="term" value="C:fungal-type vacuole"/>
    <property type="evidence" value="ECO:0007669"/>
    <property type="project" value="TreeGrafter"/>
</dbReference>
<keyword evidence="3" id="KW-0472">Membrane</keyword>
<dbReference type="EMBL" id="WIUZ02000001">
    <property type="protein sequence ID" value="KAF9793210.1"/>
    <property type="molecule type" value="Genomic_DNA"/>
</dbReference>
<reference evidence="6" key="2">
    <citation type="submission" date="2020-11" db="EMBL/GenBank/DDBJ databases">
        <authorList>
            <consortium name="DOE Joint Genome Institute"/>
            <person name="Kuo A."/>
            <person name="Miyauchi S."/>
            <person name="Kiss E."/>
            <person name="Drula E."/>
            <person name="Kohler A."/>
            <person name="Sanchez-Garcia M."/>
            <person name="Andreopoulos B."/>
            <person name="Barry K.W."/>
            <person name="Bonito G."/>
            <person name="Buee M."/>
            <person name="Carver A."/>
            <person name="Chen C."/>
            <person name="Cichocki N."/>
            <person name="Clum A."/>
            <person name="Culley D."/>
            <person name="Crous P.W."/>
            <person name="Fauchery L."/>
            <person name="Girlanda M."/>
            <person name="Hayes R."/>
            <person name="Keri Z."/>
            <person name="Labutti K."/>
            <person name="Lipzen A."/>
            <person name="Lombard V."/>
            <person name="Magnuson J."/>
            <person name="Maillard F."/>
            <person name="Morin E."/>
            <person name="Murat C."/>
            <person name="Nolan M."/>
            <person name="Ohm R."/>
            <person name="Pangilinan J."/>
            <person name="Pereira M."/>
            <person name="Perotto S."/>
            <person name="Peter M."/>
            <person name="Riley R."/>
            <person name="Sitrit Y."/>
            <person name="Stielow B."/>
            <person name="Szollosi G."/>
            <person name="Zifcakova L."/>
            <person name="Stursova M."/>
            <person name="Spatafora J.W."/>
            <person name="Tedersoo L."/>
            <person name="Vaario L.-M."/>
            <person name="Yamada A."/>
            <person name="Yan M."/>
            <person name="Wang P."/>
            <person name="Xu J."/>
            <person name="Bruns T."/>
            <person name="Baldrian P."/>
            <person name="Vilgalys R."/>
            <person name="Henrissat B."/>
            <person name="Grigoriev I.V."/>
            <person name="Hibbett D."/>
            <person name="Nagy L.G."/>
            <person name="Martin F.M."/>
        </authorList>
    </citation>
    <scope>NUCLEOTIDE SEQUENCE</scope>
    <source>
        <strain evidence="6">UH-Tt-Lm1</strain>
    </source>
</reference>
<dbReference type="InterPro" id="IPR001461">
    <property type="entry name" value="Aspartic_peptidase_A1"/>
</dbReference>
<protein>
    <recommendedName>
        <fullName evidence="5">Peptidase A1 domain-containing protein</fullName>
    </recommendedName>
</protein>
<feature type="transmembrane region" description="Helical" evidence="3">
    <location>
        <begin position="513"/>
        <end position="536"/>
    </location>
</feature>
<gene>
    <name evidence="6" type="ORF">BJ322DRAFT_1154566</name>
</gene>
<comment type="similarity">
    <text evidence="1">Belongs to the peptidase A1 family.</text>
</comment>
<feature type="chain" id="PRO_5040462751" description="Peptidase A1 domain-containing protein" evidence="4">
    <location>
        <begin position="23"/>
        <end position="592"/>
    </location>
</feature>
<dbReference type="AlphaFoldDB" id="A0A9P6HRI9"/>
<reference evidence="6" key="1">
    <citation type="journal article" date="2020" name="Nat. Commun.">
        <title>Large-scale genome sequencing of mycorrhizal fungi provides insights into the early evolution of symbiotic traits.</title>
        <authorList>
            <person name="Miyauchi S."/>
            <person name="Kiss E."/>
            <person name="Kuo A."/>
            <person name="Drula E."/>
            <person name="Kohler A."/>
            <person name="Sanchez-Garcia M."/>
            <person name="Morin E."/>
            <person name="Andreopoulos B."/>
            <person name="Barry K.W."/>
            <person name="Bonito G."/>
            <person name="Buee M."/>
            <person name="Carver A."/>
            <person name="Chen C."/>
            <person name="Cichocki N."/>
            <person name="Clum A."/>
            <person name="Culley D."/>
            <person name="Crous P.W."/>
            <person name="Fauchery L."/>
            <person name="Girlanda M."/>
            <person name="Hayes R.D."/>
            <person name="Keri Z."/>
            <person name="LaButti K."/>
            <person name="Lipzen A."/>
            <person name="Lombard V."/>
            <person name="Magnuson J."/>
            <person name="Maillard F."/>
            <person name="Murat C."/>
            <person name="Nolan M."/>
            <person name="Ohm R.A."/>
            <person name="Pangilinan J."/>
            <person name="Pereira M.F."/>
            <person name="Perotto S."/>
            <person name="Peter M."/>
            <person name="Pfister S."/>
            <person name="Riley R."/>
            <person name="Sitrit Y."/>
            <person name="Stielow J.B."/>
            <person name="Szollosi G."/>
            <person name="Zifcakova L."/>
            <person name="Stursova M."/>
            <person name="Spatafora J.W."/>
            <person name="Tedersoo L."/>
            <person name="Vaario L.M."/>
            <person name="Yamada A."/>
            <person name="Yan M."/>
            <person name="Wang P."/>
            <person name="Xu J."/>
            <person name="Bruns T."/>
            <person name="Baldrian P."/>
            <person name="Vilgalys R."/>
            <person name="Dunand C."/>
            <person name="Henrissat B."/>
            <person name="Grigoriev I.V."/>
            <person name="Hibbett D."/>
            <person name="Nagy L.G."/>
            <person name="Martin F.M."/>
        </authorList>
    </citation>
    <scope>NUCLEOTIDE SEQUENCE</scope>
    <source>
        <strain evidence="6">UH-Tt-Lm1</strain>
    </source>
</reference>
<dbReference type="PANTHER" id="PTHR47966:SF51">
    <property type="entry name" value="BETA-SITE APP-CLEAVING ENZYME, ISOFORM A-RELATED"/>
    <property type="match status" value="1"/>
</dbReference>
<proteinExistence type="inferred from homology"/>
<feature type="domain" description="Peptidase A1" evidence="5">
    <location>
        <begin position="272"/>
        <end position="381"/>
    </location>
</feature>
<dbReference type="Gene3D" id="2.40.70.10">
    <property type="entry name" value="Acid Proteases"/>
    <property type="match status" value="1"/>
</dbReference>
<evidence type="ECO:0000259" key="5">
    <source>
        <dbReference type="Pfam" id="PF00026"/>
    </source>
</evidence>
<dbReference type="InterPro" id="IPR021109">
    <property type="entry name" value="Peptidase_aspartic_dom_sf"/>
</dbReference>
<organism evidence="6 7">
    <name type="scientific">Thelephora terrestris</name>
    <dbReference type="NCBI Taxonomy" id="56493"/>
    <lineage>
        <taxon>Eukaryota</taxon>
        <taxon>Fungi</taxon>
        <taxon>Dikarya</taxon>
        <taxon>Basidiomycota</taxon>
        <taxon>Agaricomycotina</taxon>
        <taxon>Agaricomycetes</taxon>
        <taxon>Thelephorales</taxon>
        <taxon>Thelephoraceae</taxon>
        <taxon>Thelephora</taxon>
    </lineage>
</organism>
<dbReference type="InterPro" id="IPR033121">
    <property type="entry name" value="PEPTIDASE_A1"/>
</dbReference>
<dbReference type="GO" id="GO:0004190">
    <property type="term" value="F:aspartic-type endopeptidase activity"/>
    <property type="evidence" value="ECO:0007669"/>
    <property type="project" value="InterPro"/>
</dbReference>
<name>A0A9P6HRI9_9AGAM</name>
<dbReference type="Proteomes" id="UP000736335">
    <property type="component" value="Unassembled WGS sequence"/>
</dbReference>
<evidence type="ECO:0000313" key="6">
    <source>
        <dbReference type="EMBL" id="KAF9793210.1"/>
    </source>
</evidence>
<dbReference type="OrthoDB" id="771136at2759"/>
<keyword evidence="3" id="KW-0812">Transmembrane</keyword>
<dbReference type="GO" id="GO:0006508">
    <property type="term" value="P:proteolysis"/>
    <property type="evidence" value="ECO:0007669"/>
    <property type="project" value="InterPro"/>
</dbReference>
<evidence type="ECO:0000313" key="7">
    <source>
        <dbReference type="Proteomes" id="UP000736335"/>
    </source>
</evidence>
<evidence type="ECO:0000256" key="1">
    <source>
        <dbReference type="ARBA" id="ARBA00007447"/>
    </source>
</evidence>
<feature type="compositionally biased region" description="Polar residues" evidence="2">
    <location>
        <begin position="418"/>
        <end position="429"/>
    </location>
</feature>
<feature type="signal peptide" evidence="4">
    <location>
        <begin position="1"/>
        <end position="22"/>
    </location>
</feature>
<feature type="region of interest" description="Disordered" evidence="2">
    <location>
        <begin position="418"/>
        <end position="507"/>
    </location>
</feature>
<sequence length="592" mass="62929">MSPPLQTLVLSLVALAIGRAEGLKFQKRADAIDTSNVQGARNVLITNADQNLFYAPMQFGSGNGVVDTYGLISTTRGDIILPGVYAKNASGFVSQGKSVIEGPIYAGPVSAAGWTVPDQDIVYYQNSSVVLPIQAEGELPVAYAGFGIWPNTSTVYQAFNDWSADSFIARILAEPQSGPCWTLLIATNEDDRGTDGALGGLFSIGEIVNVTQIFNLTENDLKESDFPDLGLVTKYPTLNNTGSYNNVTYYAIIDAIKWGNVSATLNSTVPGTPSGKISAYVDSTYSWIQVPYTVTEQLYKNLENATYKNDTRLWYFKCTELTVNITIAGYDYPLSPLTAVQHVDKLDCVGTFQAKPQNAGGDVILGVPFLKNVYARFAYGTRSSDAVSNPYVQLMPVTNIGDAHNDWVTSYNKWGGNSTQPSSVSLPVQSTPKPSSLSTSPHPSSPTFSSSPLRSSSPSSVLPSPSPLSSSSSSLSSSSSSASNPLATGANNKITGAVESDDEVEKSDPVKRFLPAIIVGSVVGGLAILGGIIFAVMRMRNGRDGKGAYRGLEKTRDGAGPKKVPLHDDAEGASGLYGDGGQGRYTDPYEAR</sequence>
<dbReference type="PANTHER" id="PTHR47966">
    <property type="entry name" value="BETA-SITE APP-CLEAVING ENZYME, ISOFORM A-RELATED"/>
    <property type="match status" value="1"/>
</dbReference>
<accession>A0A9P6HRI9</accession>
<keyword evidence="3" id="KW-1133">Transmembrane helix</keyword>
<feature type="compositionally biased region" description="Basic and acidic residues" evidence="2">
    <location>
        <begin position="548"/>
        <end position="570"/>
    </location>
</feature>
<evidence type="ECO:0000256" key="2">
    <source>
        <dbReference type="SAM" id="MobiDB-lite"/>
    </source>
</evidence>
<evidence type="ECO:0000256" key="3">
    <source>
        <dbReference type="SAM" id="Phobius"/>
    </source>
</evidence>
<dbReference type="Pfam" id="PF00026">
    <property type="entry name" value="Asp"/>
    <property type="match status" value="1"/>
</dbReference>
<dbReference type="SUPFAM" id="SSF50630">
    <property type="entry name" value="Acid proteases"/>
    <property type="match status" value="1"/>
</dbReference>